<feature type="coiled-coil region" evidence="4">
    <location>
        <begin position="124"/>
        <end position="278"/>
    </location>
</feature>
<feature type="compositionally biased region" description="Low complexity" evidence="5">
    <location>
        <begin position="75"/>
        <end position="90"/>
    </location>
</feature>
<dbReference type="PROSITE" id="PS50913">
    <property type="entry name" value="GRIP"/>
    <property type="match status" value="1"/>
</dbReference>
<proteinExistence type="predicted"/>
<accession>A0A9P0J6R7</accession>
<feature type="region of interest" description="Disordered" evidence="5">
    <location>
        <begin position="67"/>
        <end position="90"/>
    </location>
</feature>
<dbReference type="EMBL" id="OU895879">
    <property type="protein sequence ID" value="CAH1729219.1"/>
    <property type="molecule type" value="Genomic_DNA"/>
</dbReference>
<feature type="compositionally biased region" description="Low complexity" evidence="5">
    <location>
        <begin position="1242"/>
        <end position="1255"/>
    </location>
</feature>
<gene>
    <name evidence="7" type="ORF">CHIRRI_LOCUS11343</name>
</gene>
<protein>
    <recommendedName>
        <fullName evidence="6">GRIP domain-containing protein</fullName>
    </recommendedName>
</protein>
<organism evidence="7 8">
    <name type="scientific">Chironomus riparius</name>
    <dbReference type="NCBI Taxonomy" id="315576"/>
    <lineage>
        <taxon>Eukaryota</taxon>
        <taxon>Metazoa</taxon>
        <taxon>Ecdysozoa</taxon>
        <taxon>Arthropoda</taxon>
        <taxon>Hexapoda</taxon>
        <taxon>Insecta</taxon>
        <taxon>Pterygota</taxon>
        <taxon>Neoptera</taxon>
        <taxon>Endopterygota</taxon>
        <taxon>Diptera</taxon>
        <taxon>Nematocera</taxon>
        <taxon>Chironomoidea</taxon>
        <taxon>Chironomidae</taxon>
        <taxon>Chironominae</taxon>
        <taxon>Chironomus</taxon>
    </lineage>
</organism>
<keyword evidence="3 4" id="KW-0175">Coiled coil</keyword>
<name>A0A9P0J6R7_9DIPT</name>
<comment type="subcellular location">
    <subcellularLocation>
        <location evidence="1">Golgi apparatus</location>
    </subcellularLocation>
</comment>
<dbReference type="GO" id="GO:0007030">
    <property type="term" value="P:Golgi organization"/>
    <property type="evidence" value="ECO:0007669"/>
    <property type="project" value="TreeGrafter"/>
</dbReference>
<sequence length="1302" mass="149968">MNFLNDSFKSLKSALEVNFEEETSETIKSTKDENDNLKKLCQHQLEEIELLRKQIFDYQQSKLSDTRSLLDSEKQQQNANNSSVSQQQQHSNDNWFWEKDAVESHDVEHDLTTIPLDSNEHEVIEKLQRQLNEKESKVKSLSVENAELNEKLKHVNAENQELNKSIEELDWQHQVAVEKVLDVKNSLQEKLNATLEEVKGFENQKNELIKKYHNALDAKDAEINSLNSQMEQHKINSDEMINMAKKYELQIEEYVETMQNYESEITDLKETVKNLKENTPSNNNECLQKINSLINSNFKLNEQFTSDDSFMERFSKWITTTSLKVREMDFEISKLIDENKHIKDESVKHVQERDVLKSELINYEIECSELMKNNKILRADIENLRSSGKLETIMENDDDEEVDGIMPIVTNNNKIIDDEYNSMITRLEETEVERTEYFDQIQSLKSQLTENVARCKSYREEIENLENEKCNYLFELNELKSEEERNILQKELKYYKDREIELQNRLDDIEKEKEDVLKKYNELEKSTSMQIEALSTSQNTTVEESNKLLSDKENELKKALSELERLKVMNEQLDELKNAKASTAQKLTDNEKLLEQLQFEKESLLVECNELKKLNDANLMNLKKSNEQVQELQKKMLETSVIEELRAKIELLEESSSKLISEKQCLEETILALTAEKESLERSIIELTSEKEVVKKSALELSQQNQALLLEKEKLYAESQELLNKHQSILTSYEDLTKINESNAENIQMLNQKIKEFQEKLLETSDSPELIAKITSLEESLTLLVREKEAIMLENQSIVSKCKELEELNDINVKSLQQSTDEVKELESRLTQMGNVDELRSKITLLEESVAAFVNEKEGLITLVTTKHNENVQYHNEILRLNQLLQEEAKKVESNQSEAMEQQNDQIMFLREKCDLLAQNLLQEQNNYRLLQQEKNDAVEMNNTLNKDIERLRQHLLEVADAYTFEQVSLQKQVEDYKGKLMAVEHDAKQSATAYTSANIRANQQAETIQAQYNLLILQRDELLNKLSAAEDNDNKNQAALTNLQVALEIFQRDKENDIELKTAALHKQLDGEKTKQVKLHGEINQLQIQLQEAKNGLMAATRLSDQLELNQLTIDKLNNEIKSYQDTIQSLKNQLETSNANTSNADIDLIKNLIVGYVTAPNATAKNQILKLISSVLNLSEAECVRIGLKSINTGGGWFSRSSNDNINNNVSITEAFVAFLEKESQPRVNANLLTIHENDTTTATRKSSTSSNSGIDMSGSNANSSPENPAPILLGENTLLTSYNSRNSSSILKNILHDET</sequence>
<evidence type="ECO:0000256" key="1">
    <source>
        <dbReference type="ARBA" id="ARBA00004555"/>
    </source>
</evidence>
<evidence type="ECO:0000259" key="6">
    <source>
        <dbReference type="PROSITE" id="PS50913"/>
    </source>
</evidence>
<evidence type="ECO:0000313" key="7">
    <source>
        <dbReference type="EMBL" id="CAH1729219.1"/>
    </source>
</evidence>
<feature type="coiled-coil region" evidence="4">
    <location>
        <begin position="1084"/>
        <end position="1142"/>
    </location>
</feature>
<feature type="domain" description="GRIP" evidence="6">
    <location>
        <begin position="1141"/>
        <end position="1191"/>
    </location>
</feature>
<evidence type="ECO:0000313" key="8">
    <source>
        <dbReference type="Proteomes" id="UP001153620"/>
    </source>
</evidence>
<keyword evidence="2" id="KW-0333">Golgi apparatus</keyword>
<dbReference type="GO" id="GO:0006888">
    <property type="term" value="P:endoplasmic reticulum to Golgi vesicle-mediated transport"/>
    <property type="evidence" value="ECO:0007669"/>
    <property type="project" value="TreeGrafter"/>
</dbReference>
<dbReference type="Gene3D" id="1.20.5.1000">
    <property type="entry name" value="arf6 gtpase in complex with a specific effector, jip4"/>
    <property type="match status" value="1"/>
</dbReference>
<feature type="coiled-coil region" evidence="4">
    <location>
        <begin position="427"/>
        <end position="468"/>
    </location>
</feature>
<feature type="region of interest" description="Disordered" evidence="5">
    <location>
        <begin position="1241"/>
        <end position="1272"/>
    </location>
</feature>
<evidence type="ECO:0000256" key="4">
    <source>
        <dbReference type="SAM" id="Coils"/>
    </source>
</evidence>
<reference evidence="7" key="1">
    <citation type="submission" date="2022-01" db="EMBL/GenBank/DDBJ databases">
        <authorList>
            <person name="King R."/>
        </authorList>
    </citation>
    <scope>NUCLEOTIDE SEQUENCE</scope>
</reference>
<evidence type="ECO:0000256" key="3">
    <source>
        <dbReference type="ARBA" id="ARBA00023054"/>
    </source>
</evidence>
<feature type="coiled-coil region" evidence="4">
    <location>
        <begin position="20"/>
        <end position="54"/>
    </location>
</feature>
<evidence type="ECO:0000256" key="5">
    <source>
        <dbReference type="SAM" id="MobiDB-lite"/>
    </source>
</evidence>
<reference evidence="7" key="2">
    <citation type="submission" date="2022-10" db="EMBL/GenBank/DDBJ databases">
        <authorList>
            <consortium name="ENA_rothamsted_submissions"/>
            <consortium name="culmorum"/>
            <person name="King R."/>
        </authorList>
    </citation>
    <scope>NUCLEOTIDE SEQUENCE</scope>
</reference>
<evidence type="ECO:0000256" key="2">
    <source>
        <dbReference type="ARBA" id="ARBA00023034"/>
    </source>
</evidence>
<keyword evidence="8" id="KW-1185">Reference proteome</keyword>
<dbReference type="GO" id="GO:0031267">
    <property type="term" value="F:small GTPase binding"/>
    <property type="evidence" value="ECO:0007669"/>
    <property type="project" value="TreeGrafter"/>
</dbReference>
<feature type="coiled-coil region" evidence="4">
    <location>
        <begin position="353"/>
        <end position="387"/>
    </location>
</feature>
<dbReference type="PANTHER" id="PTHR18921">
    <property type="entry name" value="MYOSIN HEAVY CHAIN - RELATED"/>
    <property type="match status" value="1"/>
</dbReference>
<dbReference type="InterPro" id="IPR000237">
    <property type="entry name" value="GRIP_dom"/>
</dbReference>
<dbReference type="PANTHER" id="PTHR18921:SF2">
    <property type="entry name" value="THYROID RECEPTOR-INTERACTING PROTEIN 11"/>
    <property type="match status" value="1"/>
</dbReference>
<feature type="coiled-coil region" evidence="4">
    <location>
        <begin position="492"/>
        <end position="767"/>
    </location>
</feature>
<feature type="compositionally biased region" description="Polar residues" evidence="5">
    <location>
        <begin position="1256"/>
        <end position="1269"/>
    </location>
</feature>
<dbReference type="Proteomes" id="UP001153620">
    <property type="component" value="Chromosome 3"/>
</dbReference>
<feature type="coiled-coil region" evidence="4">
    <location>
        <begin position="816"/>
        <end position="955"/>
    </location>
</feature>
<dbReference type="GO" id="GO:0005794">
    <property type="term" value="C:Golgi apparatus"/>
    <property type="evidence" value="ECO:0007669"/>
    <property type="project" value="UniProtKB-SubCell"/>
</dbReference>